<sequence length="82" mass="9689">MWTLINVFGHGLLHFQLPDMHFCPARHFGVESQHLHPAFTSAKLIRCCFKVWRQWWHSGYSPHSEIYSRWLKMGPGKDALAR</sequence>
<organism evidence="1 2">
    <name type="scientific">Plakobranchus ocellatus</name>
    <dbReference type="NCBI Taxonomy" id="259542"/>
    <lineage>
        <taxon>Eukaryota</taxon>
        <taxon>Metazoa</taxon>
        <taxon>Spiralia</taxon>
        <taxon>Lophotrochozoa</taxon>
        <taxon>Mollusca</taxon>
        <taxon>Gastropoda</taxon>
        <taxon>Heterobranchia</taxon>
        <taxon>Euthyneura</taxon>
        <taxon>Panpulmonata</taxon>
        <taxon>Sacoglossa</taxon>
        <taxon>Placobranchoidea</taxon>
        <taxon>Plakobranchidae</taxon>
        <taxon>Plakobranchus</taxon>
    </lineage>
</organism>
<gene>
    <name evidence="1" type="ORF">PoB_002457000</name>
</gene>
<dbReference type="EMBL" id="BLXT01002832">
    <property type="protein sequence ID" value="GFN98064.1"/>
    <property type="molecule type" value="Genomic_DNA"/>
</dbReference>
<accession>A0AAV3ZTV4</accession>
<keyword evidence="2" id="KW-1185">Reference proteome</keyword>
<protein>
    <submittedName>
        <fullName evidence="1">Uncharacterized protein</fullName>
    </submittedName>
</protein>
<proteinExistence type="predicted"/>
<reference evidence="1 2" key="1">
    <citation type="journal article" date="2021" name="Elife">
        <title>Chloroplast acquisition without the gene transfer in kleptoplastic sea slugs, Plakobranchus ocellatus.</title>
        <authorList>
            <person name="Maeda T."/>
            <person name="Takahashi S."/>
            <person name="Yoshida T."/>
            <person name="Shimamura S."/>
            <person name="Takaki Y."/>
            <person name="Nagai Y."/>
            <person name="Toyoda A."/>
            <person name="Suzuki Y."/>
            <person name="Arimoto A."/>
            <person name="Ishii H."/>
            <person name="Satoh N."/>
            <person name="Nishiyama T."/>
            <person name="Hasebe M."/>
            <person name="Maruyama T."/>
            <person name="Minagawa J."/>
            <person name="Obokata J."/>
            <person name="Shigenobu S."/>
        </authorList>
    </citation>
    <scope>NUCLEOTIDE SEQUENCE [LARGE SCALE GENOMIC DNA]</scope>
</reference>
<dbReference type="Proteomes" id="UP000735302">
    <property type="component" value="Unassembled WGS sequence"/>
</dbReference>
<comment type="caution">
    <text evidence="1">The sequence shown here is derived from an EMBL/GenBank/DDBJ whole genome shotgun (WGS) entry which is preliminary data.</text>
</comment>
<dbReference type="AlphaFoldDB" id="A0AAV3ZTV4"/>
<evidence type="ECO:0000313" key="1">
    <source>
        <dbReference type="EMBL" id="GFN98064.1"/>
    </source>
</evidence>
<evidence type="ECO:0000313" key="2">
    <source>
        <dbReference type="Proteomes" id="UP000735302"/>
    </source>
</evidence>
<name>A0AAV3ZTV4_9GAST</name>